<dbReference type="InterPro" id="IPR029062">
    <property type="entry name" value="Class_I_gatase-like"/>
</dbReference>
<dbReference type="STRING" id="1765967.BW247_02535"/>
<dbReference type="Proteomes" id="UP000243807">
    <property type="component" value="Chromosome"/>
</dbReference>
<evidence type="ECO:0000256" key="5">
    <source>
        <dbReference type="ARBA" id="ARBA00022825"/>
    </source>
</evidence>
<dbReference type="OrthoDB" id="9807329at2"/>
<dbReference type="GO" id="GO:0004180">
    <property type="term" value="F:carboxypeptidase activity"/>
    <property type="evidence" value="ECO:0007669"/>
    <property type="project" value="UniProtKB-KW"/>
</dbReference>
<dbReference type="InterPro" id="IPR003507">
    <property type="entry name" value="S66_fam"/>
</dbReference>
<feature type="domain" description="LD-carboxypeptidase C-terminal" evidence="8">
    <location>
        <begin position="168"/>
        <end position="282"/>
    </location>
</feature>
<dbReference type="Gene3D" id="3.50.30.60">
    <property type="entry name" value="LD-carboxypeptidase A C-terminal domain-like"/>
    <property type="match status" value="1"/>
</dbReference>
<keyword evidence="10" id="KW-1185">Reference proteome</keyword>
<dbReference type="GO" id="GO:0006508">
    <property type="term" value="P:proteolysis"/>
    <property type="evidence" value="ECO:0007669"/>
    <property type="project" value="UniProtKB-KW"/>
</dbReference>
<keyword evidence="3" id="KW-0645">Protease</keyword>
<keyword evidence="4" id="KW-0378">Hydrolase</keyword>
<dbReference type="RefSeq" id="WP_076835524.1">
    <property type="nucleotide sequence ID" value="NZ_CP019434.1"/>
</dbReference>
<evidence type="ECO:0000259" key="8">
    <source>
        <dbReference type="Pfam" id="PF17676"/>
    </source>
</evidence>
<organism evidence="9 10">
    <name type="scientific">Acidihalobacter ferrooxydans</name>
    <dbReference type="NCBI Taxonomy" id="1765967"/>
    <lineage>
        <taxon>Bacteria</taxon>
        <taxon>Pseudomonadati</taxon>
        <taxon>Pseudomonadota</taxon>
        <taxon>Gammaproteobacteria</taxon>
        <taxon>Chromatiales</taxon>
        <taxon>Ectothiorhodospiraceae</taxon>
        <taxon>Acidihalobacter</taxon>
    </lineage>
</organism>
<evidence type="ECO:0000256" key="2">
    <source>
        <dbReference type="ARBA" id="ARBA00022645"/>
    </source>
</evidence>
<dbReference type="GO" id="GO:0008236">
    <property type="term" value="F:serine-type peptidase activity"/>
    <property type="evidence" value="ECO:0007669"/>
    <property type="project" value="UniProtKB-KW"/>
</dbReference>
<dbReference type="Pfam" id="PF02016">
    <property type="entry name" value="Peptidase_S66"/>
    <property type="match status" value="1"/>
</dbReference>
<feature type="active site" description="Nucleophile" evidence="6">
    <location>
        <position position="102"/>
    </location>
</feature>
<proteinExistence type="inferred from homology"/>
<dbReference type="EMBL" id="CP019434">
    <property type="protein sequence ID" value="APZ42109.1"/>
    <property type="molecule type" value="Genomic_DNA"/>
</dbReference>
<dbReference type="KEGG" id="afy:BW247_02535"/>
<dbReference type="PIRSF" id="PIRSF028757">
    <property type="entry name" value="LD-carboxypeptidase"/>
    <property type="match status" value="1"/>
</dbReference>
<dbReference type="SUPFAM" id="SSF52317">
    <property type="entry name" value="Class I glutamine amidotransferase-like"/>
    <property type="match status" value="1"/>
</dbReference>
<evidence type="ECO:0000256" key="4">
    <source>
        <dbReference type="ARBA" id="ARBA00022801"/>
    </source>
</evidence>
<feature type="domain" description="LD-carboxypeptidase N-terminal" evidence="7">
    <location>
        <begin position="8"/>
        <end position="115"/>
    </location>
</feature>
<dbReference type="InterPro" id="IPR027461">
    <property type="entry name" value="Carboxypeptidase_A_C_sf"/>
</dbReference>
<evidence type="ECO:0000259" key="7">
    <source>
        <dbReference type="Pfam" id="PF02016"/>
    </source>
</evidence>
<dbReference type="InterPro" id="IPR040921">
    <property type="entry name" value="Peptidase_S66C"/>
</dbReference>
<evidence type="ECO:0008006" key="11">
    <source>
        <dbReference type="Google" id="ProtNLM"/>
    </source>
</evidence>
<dbReference type="InterPro" id="IPR040449">
    <property type="entry name" value="Peptidase_S66_N"/>
</dbReference>
<evidence type="ECO:0000256" key="3">
    <source>
        <dbReference type="ARBA" id="ARBA00022670"/>
    </source>
</evidence>
<sequence>MDERTLTIAIVAPSGIPDTESLHAGAELVKSWNHQIVFGRHVFARNHYNAGTPAERVEDLIWAMTAPEVDVVWMARGGYGQAHGLPHLPFERFLDKLVIGYSDATALLAALHQSPNNSKLIHGPMVEKLATDVDEQTRDWIRGQLAGRHADALQGTSVDRAPSAPIYGTVVGGNLTVLASLLGTPWGIRPKDAILLLEDIDEPAYRIDRSITQLILSGAFENVRAVGFGEFTRCPVPDEANYTLQNILSDLLAPLDIPVVHGLQFGHGARNQPWVYGSKAKLDQTTLSFIPE</sequence>
<feature type="active site" description="Charge relay system" evidence="6">
    <location>
        <position position="267"/>
    </location>
</feature>
<name>A0A1P8UE89_9GAMM</name>
<evidence type="ECO:0000256" key="1">
    <source>
        <dbReference type="ARBA" id="ARBA00010233"/>
    </source>
</evidence>
<protein>
    <recommendedName>
        <fullName evidence="11">LD-carboxypeptidase</fullName>
    </recommendedName>
</protein>
<dbReference type="Pfam" id="PF17676">
    <property type="entry name" value="Peptidase_S66C"/>
    <property type="match status" value="1"/>
</dbReference>
<dbReference type="InterPro" id="IPR027478">
    <property type="entry name" value="LdcA_N"/>
</dbReference>
<dbReference type="PANTHER" id="PTHR30237">
    <property type="entry name" value="MURAMOYLTETRAPEPTIDE CARBOXYPEPTIDASE"/>
    <property type="match status" value="1"/>
</dbReference>
<dbReference type="SUPFAM" id="SSF141986">
    <property type="entry name" value="LD-carboxypeptidase A C-terminal domain-like"/>
    <property type="match status" value="1"/>
</dbReference>
<evidence type="ECO:0000313" key="10">
    <source>
        <dbReference type="Proteomes" id="UP000243807"/>
    </source>
</evidence>
<feature type="active site" description="Charge relay system" evidence="6">
    <location>
        <position position="198"/>
    </location>
</feature>
<dbReference type="PANTHER" id="PTHR30237:SF2">
    <property type="entry name" value="MUREIN TETRAPEPTIDE CARBOXYPEPTIDASE"/>
    <property type="match status" value="1"/>
</dbReference>
<comment type="similarity">
    <text evidence="1">Belongs to the peptidase S66 family.</text>
</comment>
<dbReference type="CDD" id="cd07025">
    <property type="entry name" value="Peptidase_S66"/>
    <property type="match status" value="1"/>
</dbReference>
<evidence type="ECO:0000313" key="9">
    <source>
        <dbReference type="EMBL" id="APZ42109.1"/>
    </source>
</evidence>
<dbReference type="AlphaFoldDB" id="A0A1P8UE89"/>
<keyword evidence="5" id="KW-0720">Serine protease</keyword>
<accession>A0A1P8UE89</accession>
<dbReference type="Gene3D" id="3.40.50.10740">
    <property type="entry name" value="Class I glutamine amidotransferase-like"/>
    <property type="match status" value="1"/>
</dbReference>
<keyword evidence="2" id="KW-0121">Carboxypeptidase</keyword>
<reference evidence="9 10" key="1">
    <citation type="submission" date="2017-01" db="EMBL/GenBank/DDBJ databases">
        <title>Draft sequence of Acidihalobacter ferrooxidans strain DSM 14175 (strain V8).</title>
        <authorList>
            <person name="Khaleque H.N."/>
            <person name="Ramsay J.P."/>
            <person name="Murphy R.J.T."/>
            <person name="Kaksonen A.H."/>
            <person name="Boxall N.J."/>
            <person name="Watkin E.L.J."/>
        </authorList>
    </citation>
    <scope>NUCLEOTIDE SEQUENCE [LARGE SCALE GENOMIC DNA]</scope>
    <source>
        <strain evidence="9 10">V8</strain>
    </source>
</reference>
<gene>
    <name evidence="9" type="ORF">BW247_02535</name>
</gene>
<evidence type="ECO:0000256" key="6">
    <source>
        <dbReference type="PIRSR" id="PIRSR028757-1"/>
    </source>
</evidence>